<dbReference type="InterPro" id="IPR019373">
    <property type="entry name" value="Ribosomal_mL51"/>
</dbReference>
<dbReference type="Pfam" id="PF10244">
    <property type="entry name" value="MRP-L51"/>
    <property type="match status" value="1"/>
</dbReference>
<evidence type="ECO:0000313" key="9">
    <source>
        <dbReference type="Ensembl" id="ENSSSUP00005022825.1"/>
    </source>
</evidence>
<dbReference type="GO" id="GO:0003735">
    <property type="term" value="F:structural constituent of ribosome"/>
    <property type="evidence" value="ECO:0007669"/>
    <property type="project" value="InterPro"/>
</dbReference>
<dbReference type="Ensembl" id="ENSSSUT00005026143.1">
    <property type="protein sequence ID" value="ENSSSUP00005022825.1"/>
    <property type="gene ID" value="ENSSSUG00005014879.1"/>
</dbReference>
<keyword evidence="4" id="KW-0689">Ribosomal protein</keyword>
<dbReference type="PANTHER" id="PTHR13409">
    <property type="entry name" value="MITOCHONDRIAL 39S RIBOSOMAL PROTEIN L51"/>
    <property type="match status" value="1"/>
</dbReference>
<evidence type="ECO:0000256" key="4">
    <source>
        <dbReference type="ARBA" id="ARBA00022980"/>
    </source>
</evidence>
<dbReference type="GO" id="GO:0006412">
    <property type="term" value="P:translation"/>
    <property type="evidence" value="ECO:0007669"/>
    <property type="project" value="TreeGrafter"/>
</dbReference>
<organism evidence="9 10">
    <name type="scientific">Suricata suricatta</name>
    <name type="common">Meerkat</name>
    <dbReference type="NCBI Taxonomy" id="37032"/>
    <lineage>
        <taxon>Eukaryota</taxon>
        <taxon>Metazoa</taxon>
        <taxon>Chordata</taxon>
        <taxon>Craniata</taxon>
        <taxon>Vertebrata</taxon>
        <taxon>Euteleostomi</taxon>
        <taxon>Mammalia</taxon>
        <taxon>Eutheria</taxon>
        <taxon>Laurasiatheria</taxon>
        <taxon>Carnivora</taxon>
        <taxon>Feliformia</taxon>
        <taxon>Herpestidae</taxon>
        <taxon>Suricata</taxon>
    </lineage>
</organism>
<comment type="similarity">
    <text evidence="2">Belongs to the mitochondrion-specific ribosomal protein mL51 family.</text>
</comment>
<keyword evidence="5" id="KW-0496">Mitochondrion</keyword>
<reference evidence="9 10" key="1">
    <citation type="submission" date="2019-05" db="EMBL/GenBank/DDBJ databases">
        <title>A Chromosome-scale Meerkat (S. suricatta) Genome Assembly.</title>
        <authorList>
            <person name="Dudchenko O."/>
            <person name="Lieberman Aiden E."/>
            <person name="Tung J."/>
            <person name="Barreiro L.B."/>
            <person name="Clutton-Brock T.H."/>
        </authorList>
    </citation>
    <scope>NUCLEOTIDE SEQUENCE [LARGE SCALE GENOMIC DNA]</scope>
</reference>
<name>A0A673UNR8_SURSU</name>
<accession>A0A673UNR8</accession>
<dbReference type="AlphaFoldDB" id="A0A673UNR8"/>
<gene>
    <name evidence="9" type="primary">MRPL51</name>
</gene>
<keyword evidence="3" id="KW-0809">Transit peptide</keyword>
<proteinExistence type="inferred from homology"/>
<evidence type="ECO:0000256" key="3">
    <source>
        <dbReference type="ARBA" id="ARBA00022946"/>
    </source>
</evidence>
<dbReference type="GO" id="GO:0005762">
    <property type="term" value="C:mitochondrial large ribosomal subunit"/>
    <property type="evidence" value="ECO:0007669"/>
    <property type="project" value="TreeGrafter"/>
</dbReference>
<dbReference type="PANTHER" id="PTHR13409:SF0">
    <property type="entry name" value="LARGE RIBOSOMAL SUBUNIT PROTEIN ML51"/>
    <property type="match status" value="1"/>
</dbReference>
<protein>
    <recommendedName>
        <fullName evidence="7">Large ribosomal subunit protein mL51</fullName>
    </recommendedName>
    <alternativeName>
        <fullName evidence="8">39S ribosomal protein L51, mitochondrial</fullName>
    </alternativeName>
</protein>
<evidence type="ECO:0000256" key="7">
    <source>
        <dbReference type="ARBA" id="ARBA00035182"/>
    </source>
</evidence>
<dbReference type="OMA" id="IHPKHLI"/>
<evidence type="ECO:0000256" key="1">
    <source>
        <dbReference type="ARBA" id="ARBA00004173"/>
    </source>
</evidence>
<evidence type="ECO:0000256" key="2">
    <source>
        <dbReference type="ARBA" id="ARBA00010972"/>
    </source>
</evidence>
<reference evidence="9" key="3">
    <citation type="submission" date="2025-09" db="UniProtKB">
        <authorList>
            <consortium name="Ensembl"/>
        </authorList>
    </citation>
    <scope>IDENTIFICATION</scope>
</reference>
<evidence type="ECO:0000256" key="5">
    <source>
        <dbReference type="ARBA" id="ARBA00023128"/>
    </source>
</evidence>
<sequence length="199" mass="23121">MFRHLLCYVASSRSLHSEPQDFLPSRKGVIKTATAKYSCEAQKKKALSFRVSTFISFTVEGRPRVGRETRAMAGSLTLGAGRILWGWVPVSCRSFSLGVPEMLHVRLTLPPPKVVDRWNEKRAMFGVYDNIGILGDFEMHPKELIRGPRWLRGWKGNELQRCIRKKKMVGNRMFLDDLHNLNKRISYLYKHFNRHGKYR</sequence>
<evidence type="ECO:0000256" key="8">
    <source>
        <dbReference type="ARBA" id="ARBA00035419"/>
    </source>
</evidence>
<keyword evidence="6" id="KW-0687">Ribonucleoprotein</keyword>
<evidence type="ECO:0000313" key="10">
    <source>
        <dbReference type="Proteomes" id="UP000472268"/>
    </source>
</evidence>
<keyword evidence="10" id="KW-1185">Reference proteome</keyword>
<reference evidence="9" key="2">
    <citation type="submission" date="2025-08" db="UniProtKB">
        <authorList>
            <consortium name="Ensembl"/>
        </authorList>
    </citation>
    <scope>IDENTIFICATION</scope>
</reference>
<dbReference type="Proteomes" id="UP000472268">
    <property type="component" value="Chromosome 10"/>
</dbReference>
<comment type="subcellular location">
    <subcellularLocation>
        <location evidence="1">Mitochondrion</location>
    </subcellularLocation>
</comment>
<evidence type="ECO:0000256" key="6">
    <source>
        <dbReference type="ARBA" id="ARBA00023274"/>
    </source>
</evidence>